<dbReference type="InterPro" id="IPR036678">
    <property type="entry name" value="MutS_con_dom_sf"/>
</dbReference>
<dbReference type="PROSITE" id="PS00486">
    <property type="entry name" value="DNA_MISMATCH_REPAIR_2"/>
    <property type="match status" value="1"/>
</dbReference>
<dbReference type="AlphaFoldDB" id="A0A5B8MFL6"/>
<dbReference type="Gene3D" id="3.40.50.300">
    <property type="entry name" value="P-loop containing nucleotide triphosphate hydrolases"/>
    <property type="match status" value="1"/>
</dbReference>
<dbReference type="Pfam" id="PF05190">
    <property type="entry name" value="MutS_IV"/>
    <property type="match status" value="1"/>
</dbReference>
<dbReference type="GO" id="GO:0006312">
    <property type="term" value="P:mitotic recombination"/>
    <property type="evidence" value="ECO:0007669"/>
    <property type="project" value="TreeGrafter"/>
</dbReference>
<dbReference type="InterPro" id="IPR036187">
    <property type="entry name" value="DNA_mismatch_repair_MutS_sf"/>
</dbReference>
<keyword evidence="3" id="KW-0227">DNA damage</keyword>
<proteinExistence type="inferred from homology"/>
<sequence length="934" mass="102583">MGFFGNKGKGGQWDRDQAAFGRYYAKTASATDPRVLRVFDRNGYYTCHGNDALCVAKGLFRNTAVVKYWGAGANGAKLPTVNLNKASYENVCRMVLVDGTAFAPTGEETTTTTATVTTSAGAGEATVKKSILHVYASQGSQSWVVAKQGSPSKLEAFEEELSVDLDSAQPVVLSVVVQDKNRKEYDQSLLNGTAGSCQADHVVGVAFCNPQGEGATSHGAGGSLLEHNHHAISSCEFLDDQHFCTLESLVIQSGAKECYVHVLDQEAKSRGGSRAKVLDVFDRCGVLVTEREAGKKDEFSPEQLERDLGRLVEGGFVERCREVLDRKVASRATQNLLGFAELLTDKRNYGKWDVRVHDNGKHMRMDAAAVKALNVTPTHHAGGGASSQIGSHFSSLTGLLSRGRTAMGKRLARTWLKQPLLGRAQIDERLDVVEAFASDLFLREEMRDHYLRGVPDIDRLVRKLERGTATLVDLCLLYRCSGRLDLLCDHLEGYKGPHADLVARKYVSSLRQCHDKDHLVKFEELLEAAIDLDRVPEEFLISPQYSDELLALHGEKVEAEDAIRREAESIAEDLGLVLDKSVKFEWHKYSNKRERCMRITSKEEKAVRKHLQSNYTILETRKDGTKFVNSKLKHLAKSLRGITETYDKTQEELVQQVVTVAQSFSGLWQKVGGILGELDCLCGFADVACSGRGEWSRPKVLDSSQGKIALRGCRHPLVEEGLEQDFIANDLEMEKGQGSWAQLITGPNMGGKSTYIRQVGVAVLLAQVGMFVPARGAEISIRDAIFARVGAGDCQMRGVSTFMAEMLETSAILKAATSDSLVIIDELGRGTSTQDGLGLAQAVCEHLMQEVGAATLFATHFHELTNLEGVTNKHVGYPLDYQLRPGPSKASFGIEVAEKLNFPPEVLGWARDYETRLSKRVKLTPPAASHQHHS</sequence>
<reference evidence="9 10" key="1">
    <citation type="submission" date="2018-07" db="EMBL/GenBank/DDBJ databases">
        <title>The complete nuclear genome of the prasinophyte Chloropicon primus (CCMP1205).</title>
        <authorList>
            <person name="Pombert J.-F."/>
            <person name="Otis C."/>
            <person name="Turmel M."/>
            <person name="Lemieux C."/>
        </authorList>
    </citation>
    <scope>NUCLEOTIDE SEQUENCE [LARGE SCALE GENOMIC DNA]</scope>
    <source>
        <strain evidence="9 10">CCMP1205</strain>
    </source>
</reference>
<keyword evidence="6" id="KW-0234">DNA repair</keyword>
<dbReference type="EMBL" id="CP031036">
    <property type="protein sequence ID" value="QDZ19458.1"/>
    <property type="molecule type" value="Genomic_DNA"/>
</dbReference>
<dbReference type="OrthoDB" id="295033at2759"/>
<dbReference type="Pfam" id="PF05192">
    <property type="entry name" value="MutS_III"/>
    <property type="match status" value="1"/>
</dbReference>
<evidence type="ECO:0000313" key="10">
    <source>
        <dbReference type="Proteomes" id="UP000316726"/>
    </source>
</evidence>
<dbReference type="GO" id="GO:0030983">
    <property type="term" value="F:mismatched DNA binding"/>
    <property type="evidence" value="ECO:0007669"/>
    <property type="project" value="InterPro"/>
</dbReference>
<dbReference type="Proteomes" id="UP000316726">
    <property type="component" value="Chromosome 3"/>
</dbReference>
<keyword evidence="4" id="KW-0067">ATP-binding</keyword>
<evidence type="ECO:0000313" key="8">
    <source>
        <dbReference type="EMBL" id="CAD9715077.1"/>
    </source>
</evidence>
<dbReference type="InterPro" id="IPR016151">
    <property type="entry name" value="DNA_mismatch_repair_MutS_N"/>
</dbReference>
<evidence type="ECO:0000259" key="7">
    <source>
        <dbReference type="PROSITE" id="PS00486"/>
    </source>
</evidence>
<dbReference type="PANTHER" id="PTHR11361:SF35">
    <property type="entry name" value="DNA MISMATCH REPAIR PROTEIN MSH2"/>
    <property type="match status" value="1"/>
</dbReference>
<dbReference type="Gene3D" id="3.30.420.110">
    <property type="entry name" value="MutS, connector domain"/>
    <property type="match status" value="1"/>
</dbReference>
<dbReference type="PANTHER" id="PTHR11361">
    <property type="entry name" value="DNA MISMATCH REPAIR PROTEIN MUTS FAMILY MEMBER"/>
    <property type="match status" value="1"/>
</dbReference>
<dbReference type="InterPro" id="IPR027417">
    <property type="entry name" value="P-loop_NTPase"/>
</dbReference>
<dbReference type="Pfam" id="PF01624">
    <property type="entry name" value="MutS_I"/>
    <property type="match status" value="1"/>
</dbReference>
<evidence type="ECO:0000256" key="4">
    <source>
        <dbReference type="ARBA" id="ARBA00022840"/>
    </source>
</evidence>
<gene>
    <name evidence="9" type="ORF">A3770_03p19760</name>
    <name evidence="8" type="ORF">CPRI1469_LOCUS3931</name>
</gene>
<keyword evidence="5" id="KW-0238">DNA-binding</keyword>
<comment type="similarity">
    <text evidence="1">Belongs to the DNA mismatch repair MutS family.</text>
</comment>
<evidence type="ECO:0000256" key="6">
    <source>
        <dbReference type="ARBA" id="ARBA00023204"/>
    </source>
</evidence>
<reference evidence="8" key="2">
    <citation type="submission" date="2021-01" db="EMBL/GenBank/DDBJ databases">
        <authorList>
            <person name="Corre E."/>
            <person name="Pelletier E."/>
            <person name="Niang G."/>
            <person name="Scheremetjew M."/>
            <person name="Finn R."/>
            <person name="Kale V."/>
            <person name="Holt S."/>
            <person name="Cochrane G."/>
            <person name="Meng A."/>
            <person name="Brown T."/>
            <person name="Cohen L."/>
        </authorList>
    </citation>
    <scope>NUCLEOTIDE SEQUENCE</scope>
    <source>
        <strain evidence="8">CCMP1205</strain>
    </source>
</reference>
<dbReference type="SUPFAM" id="SSF52540">
    <property type="entry name" value="P-loop containing nucleoside triphosphate hydrolases"/>
    <property type="match status" value="1"/>
</dbReference>
<dbReference type="InterPro" id="IPR007696">
    <property type="entry name" value="DNA_mismatch_repair_MutS_core"/>
</dbReference>
<dbReference type="InterPro" id="IPR045076">
    <property type="entry name" value="MutS"/>
</dbReference>
<feature type="domain" description="DNA mismatch repair proteins mutS family" evidence="7">
    <location>
        <begin position="820"/>
        <end position="836"/>
    </location>
</feature>
<evidence type="ECO:0000256" key="2">
    <source>
        <dbReference type="ARBA" id="ARBA00022741"/>
    </source>
</evidence>
<dbReference type="SMART" id="SM00533">
    <property type="entry name" value="MUTSd"/>
    <property type="match status" value="1"/>
</dbReference>
<dbReference type="SUPFAM" id="SSF48334">
    <property type="entry name" value="DNA repair protein MutS, domain III"/>
    <property type="match status" value="1"/>
</dbReference>
<dbReference type="PIRSF" id="PIRSF005813">
    <property type="entry name" value="MSH2"/>
    <property type="match status" value="1"/>
</dbReference>
<dbReference type="SMART" id="SM00534">
    <property type="entry name" value="MUTSac"/>
    <property type="match status" value="1"/>
</dbReference>
<keyword evidence="10" id="KW-1185">Reference proteome</keyword>
<keyword evidence="2" id="KW-0547">Nucleotide-binding</keyword>
<protein>
    <submittedName>
        <fullName evidence="9">DNA mismatch repair protein MSH2</fullName>
    </submittedName>
</protein>
<dbReference type="InterPro" id="IPR011184">
    <property type="entry name" value="DNA_mismatch_repair_Msh2"/>
</dbReference>
<evidence type="ECO:0000256" key="1">
    <source>
        <dbReference type="ARBA" id="ARBA00006271"/>
    </source>
</evidence>
<evidence type="ECO:0000256" key="5">
    <source>
        <dbReference type="ARBA" id="ARBA00023125"/>
    </source>
</evidence>
<accession>A0A5B8MFL6</accession>
<dbReference type="GO" id="GO:0006298">
    <property type="term" value="P:mismatch repair"/>
    <property type="evidence" value="ECO:0007669"/>
    <property type="project" value="InterPro"/>
</dbReference>
<dbReference type="InterPro" id="IPR000432">
    <property type="entry name" value="DNA_mismatch_repair_MutS_C"/>
</dbReference>
<dbReference type="EMBL" id="HBHL01006110">
    <property type="protein sequence ID" value="CAD9715077.1"/>
    <property type="molecule type" value="Transcribed_RNA"/>
</dbReference>
<dbReference type="GO" id="GO:0140664">
    <property type="term" value="F:ATP-dependent DNA damage sensor activity"/>
    <property type="evidence" value="ECO:0007669"/>
    <property type="project" value="InterPro"/>
</dbReference>
<dbReference type="Pfam" id="PF00488">
    <property type="entry name" value="MutS_V"/>
    <property type="match status" value="1"/>
</dbReference>
<dbReference type="InterPro" id="IPR007695">
    <property type="entry name" value="DNA_mismatch_repair_MutS-lik_N"/>
</dbReference>
<dbReference type="STRING" id="1764295.A0A5B8MFL6"/>
<dbReference type="GO" id="GO:0032301">
    <property type="term" value="C:MutSalpha complex"/>
    <property type="evidence" value="ECO:0007669"/>
    <property type="project" value="TreeGrafter"/>
</dbReference>
<evidence type="ECO:0000313" key="9">
    <source>
        <dbReference type="EMBL" id="QDZ19458.1"/>
    </source>
</evidence>
<dbReference type="Gene3D" id="3.40.1170.10">
    <property type="entry name" value="DNA repair protein MutS, domain I"/>
    <property type="match status" value="1"/>
</dbReference>
<evidence type="ECO:0000256" key="3">
    <source>
        <dbReference type="ARBA" id="ARBA00022763"/>
    </source>
</evidence>
<dbReference type="GO" id="GO:0005524">
    <property type="term" value="F:ATP binding"/>
    <property type="evidence" value="ECO:0007669"/>
    <property type="project" value="UniProtKB-KW"/>
</dbReference>
<organism evidence="9 10">
    <name type="scientific">Chloropicon primus</name>
    <dbReference type="NCBI Taxonomy" id="1764295"/>
    <lineage>
        <taxon>Eukaryota</taxon>
        <taxon>Viridiplantae</taxon>
        <taxon>Chlorophyta</taxon>
        <taxon>Chloropicophyceae</taxon>
        <taxon>Chloropicales</taxon>
        <taxon>Chloropicaceae</taxon>
        <taxon>Chloropicon</taxon>
    </lineage>
</organism>
<dbReference type="Gene3D" id="1.10.1420.10">
    <property type="match status" value="2"/>
</dbReference>
<dbReference type="InterPro" id="IPR007861">
    <property type="entry name" value="DNA_mismatch_repair_MutS_clamp"/>
</dbReference>
<name>A0A5B8MFL6_9CHLO</name>